<protein>
    <recommendedName>
        <fullName evidence="5">DNA-binding protein</fullName>
    </recommendedName>
</protein>
<dbReference type="Gene3D" id="6.10.30.10">
    <property type="match status" value="1"/>
</dbReference>
<feature type="domain" description="ChsH2 C-terminal OB-fold" evidence="1">
    <location>
        <begin position="54"/>
        <end position="117"/>
    </location>
</feature>
<dbReference type="InterPro" id="IPR002878">
    <property type="entry name" value="ChsH2_C"/>
</dbReference>
<organism evidence="3 4">
    <name type="scientific">Glaciimonas immobilis</name>
    <dbReference type="NCBI Taxonomy" id="728004"/>
    <lineage>
        <taxon>Bacteria</taxon>
        <taxon>Pseudomonadati</taxon>
        <taxon>Pseudomonadota</taxon>
        <taxon>Betaproteobacteria</taxon>
        <taxon>Burkholderiales</taxon>
        <taxon>Oxalobacteraceae</taxon>
        <taxon>Glaciimonas</taxon>
    </lineage>
</organism>
<dbReference type="EMBL" id="JACHHQ010000008">
    <property type="protein sequence ID" value="MBB5201683.1"/>
    <property type="molecule type" value="Genomic_DNA"/>
</dbReference>
<evidence type="ECO:0000259" key="2">
    <source>
        <dbReference type="Pfam" id="PF12172"/>
    </source>
</evidence>
<comment type="caution">
    <text evidence="3">The sequence shown here is derived from an EMBL/GenBank/DDBJ whole genome shotgun (WGS) entry which is preliminary data.</text>
</comment>
<proteinExistence type="predicted"/>
<dbReference type="Pfam" id="PF01796">
    <property type="entry name" value="OB_ChsH2_C"/>
    <property type="match status" value="1"/>
</dbReference>
<dbReference type="InterPro" id="IPR012340">
    <property type="entry name" value="NA-bd_OB-fold"/>
</dbReference>
<dbReference type="RefSeq" id="WP_168057290.1">
    <property type="nucleotide sequence ID" value="NZ_JAAOZT010000017.1"/>
</dbReference>
<feature type="domain" description="ChsH2 rubredoxin-like zinc ribbon" evidence="2">
    <location>
        <begin position="16"/>
        <end position="51"/>
    </location>
</feature>
<evidence type="ECO:0000313" key="3">
    <source>
        <dbReference type="EMBL" id="MBB5201683.1"/>
    </source>
</evidence>
<accession>A0A840RVQ8</accession>
<dbReference type="PANTHER" id="PTHR34075:SF5">
    <property type="entry name" value="BLR3430 PROTEIN"/>
    <property type="match status" value="1"/>
</dbReference>
<evidence type="ECO:0000259" key="1">
    <source>
        <dbReference type="Pfam" id="PF01796"/>
    </source>
</evidence>
<evidence type="ECO:0000313" key="4">
    <source>
        <dbReference type="Proteomes" id="UP000571084"/>
    </source>
</evidence>
<dbReference type="PANTHER" id="PTHR34075">
    <property type="entry name" value="BLR3430 PROTEIN"/>
    <property type="match status" value="1"/>
</dbReference>
<dbReference type="SUPFAM" id="SSF50249">
    <property type="entry name" value="Nucleic acid-binding proteins"/>
    <property type="match status" value="1"/>
</dbReference>
<reference evidence="3 4" key="1">
    <citation type="submission" date="2020-08" db="EMBL/GenBank/DDBJ databases">
        <title>Genomic Encyclopedia of Type Strains, Phase IV (KMG-IV): sequencing the most valuable type-strain genomes for metagenomic binning, comparative biology and taxonomic classification.</title>
        <authorList>
            <person name="Goeker M."/>
        </authorList>
    </citation>
    <scope>NUCLEOTIDE SEQUENCE [LARGE SCALE GENOMIC DNA]</scope>
    <source>
        <strain evidence="3 4">DSM 23240</strain>
    </source>
</reference>
<dbReference type="AlphaFoldDB" id="A0A840RVQ8"/>
<dbReference type="InterPro" id="IPR022002">
    <property type="entry name" value="ChsH2_Znr"/>
</dbReference>
<dbReference type="Proteomes" id="UP000571084">
    <property type="component" value="Unassembled WGS sequence"/>
</dbReference>
<evidence type="ECO:0008006" key="5">
    <source>
        <dbReference type="Google" id="ProtNLM"/>
    </source>
</evidence>
<dbReference type="InterPro" id="IPR052513">
    <property type="entry name" value="Thioester_dehydratase-like"/>
</dbReference>
<name>A0A840RVQ8_9BURK</name>
<gene>
    <name evidence="3" type="ORF">HNR39_003541</name>
</gene>
<dbReference type="Pfam" id="PF12172">
    <property type="entry name" value="zf-ChsH2"/>
    <property type="match status" value="1"/>
</dbReference>
<sequence length="133" mass="14777">MSRKLPALNAENTAFWQGGKNGELLIYHCAPCNTWFHPPAPVCPHCASFEVGPRPVSGKATVLSYSINHQKWIPGLEVPYVVAIVELADQKGLHFVTNIVDCAPDEVTIDMPVHVTFLQIEDVWLPLFEKDAQ</sequence>
<keyword evidence="4" id="KW-1185">Reference proteome</keyword>